<dbReference type="PaxDb" id="29760-VIT_06s0004g02290.t01"/>
<dbReference type="AlphaFoldDB" id="D7SL34"/>
<dbReference type="InParanoid" id="D7SL34"/>
<feature type="region of interest" description="Disordered" evidence="1">
    <location>
        <begin position="76"/>
        <end position="104"/>
    </location>
</feature>
<evidence type="ECO:0000313" key="3">
    <source>
        <dbReference type="EMBL" id="CBI16362.3"/>
    </source>
</evidence>
<feature type="transmembrane region" description="Helical" evidence="2">
    <location>
        <begin position="115"/>
        <end position="138"/>
    </location>
</feature>
<proteinExistence type="predicted"/>
<feature type="compositionally biased region" description="Basic and acidic residues" evidence="1">
    <location>
        <begin position="53"/>
        <end position="63"/>
    </location>
</feature>
<reference evidence="4" key="1">
    <citation type="journal article" date="2007" name="Nature">
        <title>The grapevine genome sequence suggests ancestral hexaploidization in major angiosperm phyla.</title>
        <authorList>
            <consortium name="The French-Italian Public Consortium for Grapevine Genome Characterization."/>
            <person name="Jaillon O."/>
            <person name="Aury J.-M."/>
            <person name="Noel B."/>
            <person name="Policriti A."/>
            <person name="Clepet C."/>
            <person name="Casagrande A."/>
            <person name="Choisne N."/>
            <person name="Aubourg S."/>
            <person name="Vitulo N."/>
            <person name="Jubin C."/>
            <person name="Vezzi A."/>
            <person name="Legeai F."/>
            <person name="Hugueney P."/>
            <person name="Dasilva C."/>
            <person name="Horner D."/>
            <person name="Mica E."/>
            <person name="Jublot D."/>
            <person name="Poulain J."/>
            <person name="Bruyere C."/>
            <person name="Billault A."/>
            <person name="Segurens B."/>
            <person name="Gouyvenoux M."/>
            <person name="Ugarte E."/>
            <person name="Cattonaro F."/>
            <person name="Anthouard V."/>
            <person name="Vico V."/>
            <person name="Del Fabbro C."/>
            <person name="Alaux M."/>
            <person name="Di Gaspero G."/>
            <person name="Dumas V."/>
            <person name="Felice N."/>
            <person name="Paillard S."/>
            <person name="Juman I."/>
            <person name="Moroldo M."/>
            <person name="Scalabrin S."/>
            <person name="Canaguier A."/>
            <person name="Le Clainche I."/>
            <person name="Malacrida G."/>
            <person name="Durand E."/>
            <person name="Pesole G."/>
            <person name="Laucou V."/>
            <person name="Chatelet P."/>
            <person name="Merdinoglu D."/>
            <person name="Delledonne M."/>
            <person name="Pezzotti M."/>
            <person name="Lecharny A."/>
            <person name="Scarpelli C."/>
            <person name="Artiguenave F."/>
            <person name="Pe M.E."/>
            <person name="Valle G."/>
            <person name="Morgante M."/>
            <person name="Caboche M."/>
            <person name="Adam-Blondon A.-F."/>
            <person name="Weissenbach J."/>
            <person name="Quetier F."/>
            <person name="Wincker P."/>
        </authorList>
    </citation>
    <scope>NUCLEOTIDE SEQUENCE [LARGE SCALE GENOMIC DNA]</scope>
    <source>
        <strain evidence="4">cv. Pinot noir / PN40024</strain>
    </source>
</reference>
<dbReference type="Proteomes" id="UP000009183">
    <property type="component" value="Chromosome 6"/>
</dbReference>
<protein>
    <submittedName>
        <fullName evidence="3">Uncharacterized protein</fullName>
    </submittedName>
</protein>
<accession>D7SL34</accession>
<dbReference type="FunCoup" id="D7SL34">
    <property type="interactions" value="915"/>
</dbReference>
<dbReference type="PANTHER" id="PTHR37716:SF1">
    <property type="entry name" value="OS07G0568900 PROTEIN"/>
    <property type="match status" value="1"/>
</dbReference>
<keyword evidence="2" id="KW-0812">Transmembrane</keyword>
<sequence length="145" mass="15979">MLLLQSLSPSPLPPLSLSSGQPISQFLSHCVGNHPTWSRRRRSSASSVSTVHAVDKDSQQFEVDPDKAREALQKLDQQLQSLSQKQDTPPRKTASNQNLAGDQMREEPVELSGSFLAYSALALVVFTIFYNVLFLTVIQPSIDGQ</sequence>
<gene>
    <name evidence="3" type="ordered locus">VIT_06s0004g02290</name>
</gene>
<feature type="compositionally biased region" description="Low complexity" evidence="1">
    <location>
        <begin position="76"/>
        <end position="87"/>
    </location>
</feature>
<dbReference type="KEGG" id="vvi:100854250"/>
<name>D7SL34_VITVI</name>
<evidence type="ECO:0000256" key="2">
    <source>
        <dbReference type="SAM" id="Phobius"/>
    </source>
</evidence>
<dbReference type="EMBL" id="FN594951">
    <property type="protein sequence ID" value="CBI16362.3"/>
    <property type="molecule type" value="Genomic_DNA"/>
</dbReference>
<dbReference type="OrthoDB" id="780445at2759"/>
<dbReference type="eggNOG" id="ENOG502S6S6">
    <property type="taxonomic scope" value="Eukaryota"/>
</dbReference>
<evidence type="ECO:0000313" key="4">
    <source>
        <dbReference type="Proteomes" id="UP000009183"/>
    </source>
</evidence>
<dbReference type="PANTHER" id="PTHR37716">
    <property type="entry name" value="OS07G0568900 PROTEIN"/>
    <property type="match status" value="1"/>
</dbReference>
<dbReference type="ExpressionAtlas" id="D7SL34">
    <property type="expression patterns" value="baseline"/>
</dbReference>
<keyword evidence="2" id="KW-1133">Transmembrane helix</keyword>
<feature type="region of interest" description="Disordered" evidence="1">
    <location>
        <begin position="38"/>
        <end position="63"/>
    </location>
</feature>
<evidence type="ECO:0000256" key="1">
    <source>
        <dbReference type="SAM" id="MobiDB-lite"/>
    </source>
</evidence>
<organism evidence="3 4">
    <name type="scientific">Vitis vinifera</name>
    <name type="common">Grape</name>
    <dbReference type="NCBI Taxonomy" id="29760"/>
    <lineage>
        <taxon>Eukaryota</taxon>
        <taxon>Viridiplantae</taxon>
        <taxon>Streptophyta</taxon>
        <taxon>Embryophyta</taxon>
        <taxon>Tracheophyta</taxon>
        <taxon>Spermatophyta</taxon>
        <taxon>Magnoliopsida</taxon>
        <taxon>eudicotyledons</taxon>
        <taxon>Gunneridae</taxon>
        <taxon>Pentapetalae</taxon>
        <taxon>rosids</taxon>
        <taxon>Vitales</taxon>
        <taxon>Vitaceae</taxon>
        <taxon>Viteae</taxon>
        <taxon>Vitis</taxon>
    </lineage>
</organism>
<dbReference type="OMA" id="INFNPKK"/>
<keyword evidence="2" id="KW-0472">Membrane</keyword>
<keyword evidence="4" id="KW-1185">Reference proteome</keyword>
<dbReference type="HOGENOM" id="CLU_1638399_0_0_1"/>